<reference evidence="3" key="1">
    <citation type="submission" date="2017-11" db="EMBL/GenBank/DDBJ databases">
        <authorList>
            <person name="Duchaud E."/>
        </authorList>
    </citation>
    <scope>NUCLEOTIDE SEQUENCE [LARGE SCALE GENOMIC DNA]</scope>
    <source>
        <strain evidence="3">Tenacibaculum sp. TNO020</strain>
    </source>
</reference>
<keyword evidence="3" id="KW-1185">Reference proteome</keyword>
<feature type="domain" description="Plasmid pRiA4b Orf3-like" evidence="1">
    <location>
        <begin position="2"/>
        <end position="115"/>
    </location>
</feature>
<accession>A0A2H1YG74</accession>
<dbReference type="OrthoDB" id="666725at2"/>
<name>A0A2H1YG74_9FLAO</name>
<protein>
    <recommendedName>
        <fullName evidence="1">Plasmid pRiA4b Orf3-like domain-containing protein</fullName>
    </recommendedName>
</protein>
<dbReference type="Gene3D" id="3.10.290.30">
    <property type="entry name" value="MM3350-like"/>
    <property type="match status" value="1"/>
</dbReference>
<organism evidence="2 3">
    <name type="scientific">Tenacibaculum piscium</name>
    <dbReference type="NCBI Taxonomy" id="1458515"/>
    <lineage>
        <taxon>Bacteria</taxon>
        <taxon>Pseudomonadati</taxon>
        <taxon>Bacteroidota</taxon>
        <taxon>Flavobacteriia</taxon>
        <taxon>Flavobacteriales</taxon>
        <taxon>Flavobacteriaceae</taxon>
        <taxon>Tenacibaculum</taxon>
    </lineage>
</organism>
<evidence type="ECO:0000313" key="2">
    <source>
        <dbReference type="EMBL" id="SOS74430.1"/>
    </source>
</evidence>
<dbReference type="InterPro" id="IPR024047">
    <property type="entry name" value="MM3350-like_sf"/>
</dbReference>
<dbReference type="SUPFAM" id="SSF159941">
    <property type="entry name" value="MM3350-like"/>
    <property type="match status" value="1"/>
</dbReference>
<dbReference type="Pfam" id="PF07929">
    <property type="entry name" value="PRiA4_ORF3"/>
    <property type="match status" value="1"/>
</dbReference>
<dbReference type="EMBL" id="OENF01000012">
    <property type="protein sequence ID" value="SOS74430.1"/>
    <property type="molecule type" value="Genomic_DNA"/>
</dbReference>
<gene>
    <name evidence="2" type="ORF">TNO020_20106</name>
</gene>
<sequence>MYKVRVILDTQKDVIRTLVVNEVKSLENLHADIAKSFGFNGQEMASFYKTDNDWNQGEEIPLFDMSEEQEALSMAICGIKETLPTMNDKLIYVYDFLQMWTFYVELVEYSDEVIEESKIILSVGEIPDEAPEKEFKASKSSNNLQDDFDDEFGGEFNDEFPSFENIDDFDFDNF</sequence>
<evidence type="ECO:0000313" key="3">
    <source>
        <dbReference type="Proteomes" id="UP000234211"/>
    </source>
</evidence>
<evidence type="ECO:0000259" key="1">
    <source>
        <dbReference type="Pfam" id="PF07929"/>
    </source>
</evidence>
<dbReference type="InterPro" id="IPR012912">
    <property type="entry name" value="Plasmid_pRiA4b_Orf3-like"/>
</dbReference>
<dbReference type="RefSeq" id="WP_101916914.1">
    <property type="nucleotide sequence ID" value="NZ_JAJGWR010000001.1"/>
</dbReference>
<proteinExistence type="predicted"/>
<dbReference type="GeneID" id="86942622"/>
<dbReference type="AlphaFoldDB" id="A0A2H1YG74"/>
<dbReference type="Proteomes" id="UP000234211">
    <property type="component" value="Unassembled WGS sequence"/>
</dbReference>